<dbReference type="InterPro" id="IPR029058">
    <property type="entry name" value="AB_hydrolase_fold"/>
</dbReference>
<evidence type="ECO:0000313" key="3">
    <source>
        <dbReference type="EMBL" id="KAJ4455177.1"/>
    </source>
</evidence>
<dbReference type="Gene3D" id="3.40.50.1820">
    <property type="entry name" value="alpha/beta hydrolase"/>
    <property type="match status" value="1"/>
</dbReference>
<evidence type="ECO:0000313" key="4">
    <source>
        <dbReference type="Proteomes" id="UP001141327"/>
    </source>
</evidence>
<keyword evidence="4" id="KW-1185">Reference proteome</keyword>
<reference evidence="3" key="1">
    <citation type="journal article" date="2022" name="bioRxiv">
        <title>Genomics of Preaxostyla Flagellates Illuminates Evolutionary Transitions and the Path Towards Mitochondrial Loss.</title>
        <authorList>
            <person name="Novak L.V.F."/>
            <person name="Treitli S.C."/>
            <person name="Pyrih J."/>
            <person name="Halakuc P."/>
            <person name="Pipaliya S.V."/>
            <person name="Vacek V."/>
            <person name="Brzon O."/>
            <person name="Soukal P."/>
            <person name="Eme L."/>
            <person name="Dacks J.B."/>
            <person name="Karnkowska A."/>
            <person name="Elias M."/>
            <person name="Hampl V."/>
        </authorList>
    </citation>
    <scope>NUCLEOTIDE SEQUENCE</scope>
    <source>
        <strain evidence="3">RCP-MX</strain>
    </source>
</reference>
<dbReference type="SUPFAM" id="SSF53474">
    <property type="entry name" value="alpha/beta-Hydrolases"/>
    <property type="match status" value="1"/>
</dbReference>
<dbReference type="EMBL" id="JAPMOS010000116">
    <property type="protein sequence ID" value="KAJ4455177.1"/>
    <property type="molecule type" value="Genomic_DNA"/>
</dbReference>
<dbReference type="PANTHER" id="PTHR14189">
    <property type="entry name" value="PROTEIN PHOSPHATASE METHYLESTERASE-1 RELATED"/>
    <property type="match status" value="1"/>
</dbReference>
<organism evidence="3 4">
    <name type="scientific">Paratrimastix pyriformis</name>
    <dbReference type="NCBI Taxonomy" id="342808"/>
    <lineage>
        <taxon>Eukaryota</taxon>
        <taxon>Metamonada</taxon>
        <taxon>Preaxostyla</taxon>
        <taxon>Paratrimastigidae</taxon>
        <taxon>Paratrimastix</taxon>
    </lineage>
</organism>
<gene>
    <name evidence="3" type="ORF">PAPYR_9908</name>
</gene>
<dbReference type="Proteomes" id="UP001141327">
    <property type="component" value="Unassembled WGS sequence"/>
</dbReference>
<protein>
    <recommendedName>
        <fullName evidence="5">Protein phosphatase methylesterase-1</fullName>
    </recommendedName>
</protein>
<evidence type="ECO:0008006" key="5">
    <source>
        <dbReference type="Google" id="ProtNLM"/>
    </source>
</evidence>
<evidence type="ECO:0000256" key="2">
    <source>
        <dbReference type="ARBA" id="ARBA00022801"/>
    </source>
</evidence>
<evidence type="ECO:0000256" key="1">
    <source>
        <dbReference type="ARBA" id="ARBA00022487"/>
    </source>
</evidence>
<dbReference type="PANTHER" id="PTHR14189:SF0">
    <property type="entry name" value="PROTEIN PHOSPHATASE METHYLESTERASE 1"/>
    <property type="match status" value="1"/>
</dbReference>
<keyword evidence="2" id="KW-0378">Hydrolase</keyword>
<proteinExistence type="predicted"/>
<keyword evidence="1" id="KW-0719">Serine esterase</keyword>
<accession>A0ABQ8UC10</accession>
<dbReference type="InterPro" id="IPR016812">
    <property type="entry name" value="PPase_methylesterase_euk"/>
</dbReference>
<comment type="caution">
    <text evidence="3">The sequence shown here is derived from an EMBL/GenBank/DDBJ whole genome shotgun (WGS) entry which is preliminary data.</text>
</comment>
<sequence>MDARFLSLRIPKVLVLAGSDRLDTPLTIAHMQGRFQLSMVAHAGHCIQEDNPRGLSHIVIDFLRRYGLFPPGYTPPAIGGICVAP</sequence>
<name>A0ABQ8UC10_9EUKA</name>